<dbReference type="CDD" id="cd06222">
    <property type="entry name" value="RNase_H_like"/>
    <property type="match status" value="1"/>
</dbReference>
<dbReference type="EMBL" id="JBBPBM010000014">
    <property type="protein sequence ID" value="KAK8560145.1"/>
    <property type="molecule type" value="Genomic_DNA"/>
</dbReference>
<name>A0ABR2EHI5_9ROSI</name>
<dbReference type="InterPro" id="IPR044730">
    <property type="entry name" value="RNase_H-like_dom_plant"/>
</dbReference>
<evidence type="ECO:0008006" key="4">
    <source>
        <dbReference type="Google" id="ProtNLM"/>
    </source>
</evidence>
<sequence>MDGFRIKVFHVRNQEHSSGKTKVAKSEPLLTYSSFKDGRTFKEVLLGNKKQDILGQEEFSVKGSKTNEFPIEVIRVLFVDNSGKEGIEKSSGGHDVVKIKSDEVAWRKNCLVGRLKGYANEVRGSEEGIRSSVANTISGQADNDRGTCPNAGVGVFTDIALGPDISNASRLQEVSIEVAHGLSHSILKLSPDERFKNLVKMVWLEGNGLNIHDKLRKVKKATKELVKVFRRNEGESISELERKIARLEATALSNSSNSILWEDTKFLKEALRDIELQLCSVQVRSVQRPEWVYGSLLRKGFLDPMSAELQGILEACVCYANSPWASLKPLVIESDSELAVNWIKHPLLVPVCFRELVSKCKEYFVNFKWVIEFVFRERNIEAHRLARQRLESVQE</sequence>
<dbReference type="Proteomes" id="UP001472677">
    <property type="component" value="Unassembled WGS sequence"/>
</dbReference>
<proteinExistence type="predicted"/>
<dbReference type="SUPFAM" id="SSF53098">
    <property type="entry name" value="Ribonuclease H-like"/>
    <property type="match status" value="1"/>
</dbReference>
<organism evidence="2 3">
    <name type="scientific">Hibiscus sabdariffa</name>
    <name type="common">roselle</name>
    <dbReference type="NCBI Taxonomy" id="183260"/>
    <lineage>
        <taxon>Eukaryota</taxon>
        <taxon>Viridiplantae</taxon>
        <taxon>Streptophyta</taxon>
        <taxon>Embryophyta</taxon>
        <taxon>Tracheophyta</taxon>
        <taxon>Spermatophyta</taxon>
        <taxon>Magnoliopsida</taxon>
        <taxon>eudicotyledons</taxon>
        <taxon>Gunneridae</taxon>
        <taxon>Pentapetalae</taxon>
        <taxon>rosids</taxon>
        <taxon>malvids</taxon>
        <taxon>Malvales</taxon>
        <taxon>Malvaceae</taxon>
        <taxon>Malvoideae</taxon>
        <taxon>Hibiscus</taxon>
    </lineage>
</organism>
<dbReference type="InterPro" id="IPR036397">
    <property type="entry name" value="RNaseH_sf"/>
</dbReference>
<dbReference type="Gene3D" id="3.30.420.10">
    <property type="entry name" value="Ribonuclease H-like superfamily/Ribonuclease H"/>
    <property type="match status" value="1"/>
</dbReference>
<reference evidence="2 3" key="1">
    <citation type="journal article" date="2024" name="G3 (Bethesda)">
        <title>Genome assembly of Hibiscus sabdariffa L. provides insights into metabolisms of medicinal natural products.</title>
        <authorList>
            <person name="Kim T."/>
        </authorList>
    </citation>
    <scope>NUCLEOTIDE SEQUENCE [LARGE SCALE GENOMIC DNA]</scope>
    <source>
        <strain evidence="2">TK-2024</strain>
        <tissue evidence="2">Old leaves</tissue>
    </source>
</reference>
<keyword evidence="1" id="KW-0175">Coiled coil</keyword>
<feature type="coiled-coil region" evidence="1">
    <location>
        <begin position="230"/>
        <end position="257"/>
    </location>
</feature>
<dbReference type="InterPro" id="IPR012337">
    <property type="entry name" value="RNaseH-like_sf"/>
</dbReference>
<evidence type="ECO:0000313" key="3">
    <source>
        <dbReference type="Proteomes" id="UP001472677"/>
    </source>
</evidence>
<keyword evidence="3" id="KW-1185">Reference proteome</keyword>
<accession>A0ABR2EHI5</accession>
<protein>
    <recommendedName>
        <fullName evidence="4">RNase H type-1 domain-containing protein</fullName>
    </recommendedName>
</protein>
<evidence type="ECO:0000256" key="1">
    <source>
        <dbReference type="SAM" id="Coils"/>
    </source>
</evidence>
<comment type="caution">
    <text evidence="2">The sequence shown here is derived from an EMBL/GenBank/DDBJ whole genome shotgun (WGS) entry which is preliminary data.</text>
</comment>
<evidence type="ECO:0000313" key="2">
    <source>
        <dbReference type="EMBL" id="KAK8560145.1"/>
    </source>
</evidence>
<gene>
    <name evidence="2" type="ORF">V6N12_012948</name>
</gene>